<dbReference type="Gene3D" id="1.10.10.2910">
    <property type="match status" value="1"/>
</dbReference>
<keyword evidence="2" id="KW-1185">Reference proteome</keyword>
<dbReference type="InterPro" id="IPR047792">
    <property type="entry name" value="Hvo_1808-like"/>
</dbReference>
<gene>
    <name evidence="1" type="ORF">ACFFOL_10155</name>
</gene>
<dbReference type="Proteomes" id="UP001589595">
    <property type="component" value="Unassembled WGS sequence"/>
</dbReference>
<name>A0ABD5ML30_9EURY</name>
<dbReference type="NCBIfam" id="NF038145">
    <property type="entry name" value="Hvo_1808_fam"/>
    <property type="match status" value="1"/>
</dbReference>
<organism evidence="1 2">
    <name type="scientific">Halobaculum roseum</name>
    <dbReference type="NCBI Taxonomy" id="2175149"/>
    <lineage>
        <taxon>Archaea</taxon>
        <taxon>Methanobacteriati</taxon>
        <taxon>Methanobacteriota</taxon>
        <taxon>Stenosarchaea group</taxon>
        <taxon>Halobacteria</taxon>
        <taxon>Halobacteriales</taxon>
        <taxon>Haloferacaceae</taxon>
        <taxon>Halobaculum</taxon>
    </lineage>
</organism>
<accession>A0ABD5ML30</accession>
<dbReference type="EMBL" id="JBHMAJ010000007">
    <property type="protein sequence ID" value="MFB9824526.1"/>
    <property type="molecule type" value="Genomic_DNA"/>
</dbReference>
<proteinExistence type="predicted"/>
<dbReference type="AlphaFoldDB" id="A0ABD5ML30"/>
<protein>
    <submittedName>
        <fullName evidence="1">Hvo_1808 family surface protein</fullName>
    </submittedName>
</protein>
<dbReference type="PROSITE" id="PS51257">
    <property type="entry name" value="PROKAR_LIPOPROTEIN"/>
    <property type="match status" value="1"/>
</dbReference>
<comment type="caution">
    <text evidence="1">The sequence shown here is derived from an EMBL/GenBank/DDBJ whole genome shotgun (WGS) entry which is preliminary data.</text>
</comment>
<sequence length="470" mass="52097">MRAAFPVLMAAMLALAGCSAPTAVPSPGDDWSYPEDPPSDRLGWEAGVWWNESIDVNQSDGLDAAEREALVARTMARIERIRGLEFRERVPVEVISRAEYRERSVFGGDRSDGYGAWHNQVWEAALIVGEDRDVAREFDALYGGSVQGYYTPSEDRIVVVSDADEPRIDRATLAHELVHALQDQHFGFVGTRTRDAGLAHNGLTEGDARYVETRYLDRCAAGPGNETATGAVGWACVPRPERAGGGGGGEPVNQGLFTYVYQPYADGPAFVHRLRERDGWAAVNDAYDDRPVSTEQTIHPERYPADRPEEVTVPDRSGGRWSRFDLDRPTERLGEAGLFATFWYNDYAGGDHLADDLPYSTRNYTAGPSDGWAGDRLVPYRRGDGEHAAYGYVWAIRFDSVAEAVEFRRSYRAMLQLRLGARVVDREAGMYRVPDGPFADAFRIERDRRTVVITNAPTVSALDAVRDPPG</sequence>
<evidence type="ECO:0000313" key="1">
    <source>
        <dbReference type="EMBL" id="MFB9824526.1"/>
    </source>
</evidence>
<dbReference type="RefSeq" id="WP_390182318.1">
    <property type="nucleotide sequence ID" value="NZ_CP082286.1"/>
</dbReference>
<dbReference type="GeneID" id="67210842"/>
<evidence type="ECO:0000313" key="2">
    <source>
        <dbReference type="Proteomes" id="UP001589595"/>
    </source>
</evidence>
<reference evidence="1" key="1">
    <citation type="submission" date="2024-09" db="EMBL/GenBank/DDBJ databases">
        <authorList>
            <person name="Sun Q."/>
        </authorList>
    </citation>
    <scope>NUCLEOTIDE SEQUENCE [LARGE SCALE GENOMIC DNA]</scope>
    <source>
        <strain evidence="1">JCM 31273</strain>
    </source>
</reference>